<dbReference type="InterPro" id="IPR027749">
    <property type="entry name" value="TTLL12"/>
</dbReference>
<evidence type="ECO:0000313" key="3">
    <source>
        <dbReference type="Proteomes" id="UP001151582"/>
    </source>
</evidence>
<keyword evidence="3" id="KW-1185">Reference proteome</keyword>
<dbReference type="InterPro" id="IPR057954">
    <property type="entry name" value="SET_TTL12"/>
</dbReference>
<evidence type="ECO:0000259" key="1">
    <source>
        <dbReference type="PROSITE" id="PS51203"/>
    </source>
</evidence>
<sequence>MAFPANSDARYTQFEQEHRNQFQAINLPEHLWLKLYTKLSNDQFDAGQLFAFAEEDPSPLSQYALVLKVDSLAKESDVFLVDHAWATTSADPYQQLLSDPQLLERMAAIVRMPVNLSPAPATTTATAAPNACPPQLSEDEWKSLVTTVRTEGKVSESAAQQLLANSNYDLVTAIMSATMPDLGEGETMSQIKRQIMGQMSADAPTPEPRWATTRYRCHQYEAMQDDGTLAGVVEIQTVVGPEVPSRRIQCQIRPHNLSLAVQGLPPILDGTLFAEIDPTESTWTLEHGEVTILLRKKASDQAWPELILGEKRVDQTVYEAQVRQVATALQPYMQTYTYVHFGTNGVPQQGTVWYVMDEVGNAMANSTAPNTACYSFLYCSPTTGAVNAYNVMWPIQDLTQGEKVTRDFRLTRPDTATK</sequence>
<name>A0A9W8EAQ0_9FUNG</name>
<dbReference type="CDD" id="cd06467">
    <property type="entry name" value="p23_NUDC_like"/>
    <property type="match status" value="1"/>
</dbReference>
<dbReference type="InterPro" id="IPR007052">
    <property type="entry name" value="CS_dom"/>
</dbReference>
<organism evidence="2 3">
    <name type="scientific">Dimargaris verticillata</name>
    <dbReference type="NCBI Taxonomy" id="2761393"/>
    <lineage>
        <taxon>Eukaryota</taxon>
        <taxon>Fungi</taxon>
        <taxon>Fungi incertae sedis</taxon>
        <taxon>Zoopagomycota</taxon>
        <taxon>Kickxellomycotina</taxon>
        <taxon>Dimargaritomycetes</taxon>
        <taxon>Dimargaritales</taxon>
        <taxon>Dimargaritaceae</taxon>
        <taxon>Dimargaris</taxon>
    </lineage>
</organism>
<reference evidence="2" key="1">
    <citation type="submission" date="2022-07" db="EMBL/GenBank/DDBJ databases">
        <title>Phylogenomic reconstructions and comparative analyses of Kickxellomycotina fungi.</title>
        <authorList>
            <person name="Reynolds N.K."/>
            <person name="Stajich J.E."/>
            <person name="Barry K."/>
            <person name="Grigoriev I.V."/>
            <person name="Crous P."/>
            <person name="Smith M.E."/>
        </authorList>
    </citation>
    <scope>NUCLEOTIDE SEQUENCE</scope>
    <source>
        <strain evidence="2">RSA 567</strain>
    </source>
</reference>
<accession>A0A9W8EAQ0</accession>
<dbReference type="OrthoDB" id="2127950at2759"/>
<dbReference type="PANTHER" id="PTHR46088">
    <property type="entry name" value="TUBULIN--TYROSINE LIGASE-LIKE PROTEIN 12"/>
    <property type="match status" value="1"/>
</dbReference>
<dbReference type="Gene3D" id="2.60.40.790">
    <property type="match status" value="1"/>
</dbReference>
<gene>
    <name evidence="2" type="ORF">H4R34_004930</name>
</gene>
<dbReference type="PANTHER" id="PTHR46088:SF1">
    <property type="entry name" value="TUBULIN--TYROSINE LIGASE-LIKE PROTEIN 12"/>
    <property type="match status" value="1"/>
</dbReference>
<evidence type="ECO:0000313" key="2">
    <source>
        <dbReference type="EMBL" id="KAJ1973870.1"/>
    </source>
</evidence>
<dbReference type="Pfam" id="PF25556">
    <property type="entry name" value="SET_TTL"/>
    <property type="match status" value="1"/>
</dbReference>
<protein>
    <recommendedName>
        <fullName evidence="1">CS domain-containing protein</fullName>
    </recommendedName>
</protein>
<dbReference type="InterPro" id="IPR008978">
    <property type="entry name" value="HSP20-like_chaperone"/>
</dbReference>
<comment type="caution">
    <text evidence="2">The sequence shown here is derived from an EMBL/GenBank/DDBJ whole genome shotgun (WGS) entry which is preliminary data.</text>
</comment>
<dbReference type="EMBL" id="JANBQB010000743">
    <property type="protein sequence ID" value="KAJ1973870.1"/>
    <property type="molecule type" value="Genomic_DNA"/>
</dbReference>
<dbReference type="Pfam" id="PF04969">
    <property type="entry name" value="CS"/>
    <property type="match status" value="1"/>
</dbReference>
<dbReference type="SUPFAM" id="SSF49764">
    <property type="entry name" value="HSP20-like chaperones"/>
    <property type="match status" value="1"/>
</dbReference>
<dbReference type="AlphaFoldDB" id="A0A9W8EAQ0"/>
<feature type="domain" description="CS" evidence="1">
    <location>
        <begin position="210"/>
        <end position="307"/>
    </location>
</feature>
<dbReference type="Proteomes" id="UP001151582">
    <property type="component" value="Unassembled WGS sequence"/>
</dbReference>
<dbReference type="PROSITE" id="PS51203">
    <property type="entry name" value="CS"/>
    <property type="match status" value="1"/>
</dbReference>
<proteinExistence type="predicted"/>
<dbReference type="GO" id="GO:0005737">
    <property type="term" value="C:cytoplasm"/>
    <property type="evidence" value="ECO:0007669"/>
    <property type="project" value="TreeGrafter"/>
</dbReference>